<name>A0A518CMH1_9PLAN</name>
<dbReference type="RefSeq" id="WP_144995707.1">
    <property type="nucleotide sequence ID" value="NZ_CP036281.1"/>
</dbReference>
<sequence>MKHLFLSLTLVLAAVAGGVAEEKEEGWISLFNGKDLSGWKVSENGTWTVADGMIKAHGDRTHLFTDQEFKNFEFKAEVMTTPGSNSGIYFHTKYCETWPTEGYETQVNVTHGDPVKTGSLYNVIKLFDTPAEDNKWWTQTIIVNGDTVTVKVDDKVLYTYVEPAGTTGEYKAGDVIGHRKISQGSFALQQHDPKSVTYFRNIRVKPLAD</sequence>
<dbReference type="AlphaFoldDB" id="A0A518CMH1"/>
<gene>
    <name evidence="2" type="ORF">Pla110_21550</name>
</gene>
<dbReference type="GO" id="GO:0016787">
    <property type="term" value="F:hydrolase activity"/>
    <property type="evidence" value="ECO:0007669"/>
    <property type="project" value="InterPro"/>
</dbReference>
<dbReference type="InterPro" id="IPR010496">
    <property type="entry name" value="AL/BT2_dom"/>
</dbReference>
<evidence type="ECO:0000259" key="1">
    <source>
        <dbReference type="Pfam" id="PF06439"/>
    </source>
</evidence>
<dbReference type="Pfam" id="PF06439">
    <property type="entry name" value="3keto-disac_hyd"/>
    <property type="match status" value="1"/>
</dbReference>
<dbReference type="Proteomes" id="UP000317178">
    <property type="component" value="Chromosome"/>
</dbReference>
<accession>A0A518CMH1</accession>
<reference evidence="2 3" key="1">
    <citation type="submission" date="2019-02" db="EMBL/GenBank/DDBJ databases">
        <title>Deep-cultivation of Planctomycetes and their phenomic and genomic characterization uncovers novel biology.</title>
        <authorList>
            <person name="Wiegand S."/>
            <person name="Jogler M."/>
            <person name="Boedeker C."/>
            <person name="Pinto D."/>
            <person name="Vollmers J."/>
            <person name="Rivas-Marin E."/>
            <person name="Kohn T."/>
            <person name="Peeters S.H."/>
            <person name="Heuer A."/>
            <person name="Rast P."/>
            <person name="Oberbeckmann S."/>
            <person name="Bunk B."/>
            <person name="Jeske O."/>
            <person name="Meyerdierks A."/>
            <person name="Storesund J.E."/>
            <person name="Kallscheuer N."/>
            <person name="Luecker S."/>
            <person name="Lage O.M."/>
            <person name="Pohl T."/>
            <person name="Merkel B.J."/>
            <person name="Hornburger P."/>
            <person name="Mueller R.-W."/>
            <person name="Bruemmer F."/>
            <person name="Labrenz M."/>
            <person name="Spormann A.M."/>
            <person name="Op den Camp H."/>
            <person name="Overmann J."/>
            <person name="Amann R."/>
            <person name="Jetten M.S.M."/>
            <person name="Mascher T."/>
            <person name="Medema M.H."/>
            <person name="Devos D.P."/>
            <person name="Kaster A.-K."/>
            <person name="Ovreas L."/>
            <person name="Rohde M."/>
            <person name="Galperin M.Y."/>
            <person name="Jogler C."/>
        </authorList>
    </citation>
    <scope>NUCLEOTIDE SEQUENCE [LARGE SCALE GENOMIC DNA]</scope>
    <source>
        <strain evidence="2 3">Pla110</strain>
    </source>
</reference>
<keyword evidence="3" id="KW-1185">Reference proteome</keyword>
<organism evidence="2 3">
    <name type="scientific">Polystyrenella longa</name>
    <dbReference type="NCBI Taxonomy" id="2528007"/>
    <lineage>
        <taxon>Bacteria</taxon>
        <taxon>Pseudomonadati</taxon>
        <taxon>Planctomycetota</taxon>
        <taxon>Planctomycetia</taxon>
        <taxon>Planctomycetales</taxon>
        <taxon>Planctomycetaceae</taxon>
        <taxon>Polystyrenella</taxon>
    </lineage>
</organism>
<dbReference type="OrthoDB" id="242352at2"/>
<evidence type="ECO:0000313" key="3">
    <source>
        <dbReference type="Proteomes" id="UP000317178"/>
    </source>
</evidence>
<dbReference type="EMBL" id="CP036281">
    <property type="protein sequence ID" value="QDU80425.1"/>
    <property type="molecule type" value="Genomic_DNA"/>
</dbReference>
<dbReference type="Gene3D" id="2.60.120.560">
    <property type="entry name" value="Exo-inulinase, domain 1"/>
    <property type="match status" value="1"/>
</dbReference>
<proteinExistence type="predicted"/>
<protein>
    <recommendedName>
        <fullName evidence="1">3-keto-alpha-glucoside-1,2-lyase/3-keto-2-hydroxy-glucal hydratase domain-containing protein</fullName>
    </recommendedName>
</protein>
<evidence type="ECO:0000313" key="2">
    <source>
        <dbReference type="EMBL" id="QDU80425.1"/>
    </source>
</evidence>
<dbReference type="KEGG" id="plon:Pla110_21550"/>
<feature type="domain" description="3-keto-alpha-glucoside-1,2-lyase/3-keto-2-hydroxy-glucal hydratase" evidence="1">
    <location>
        <begin position="26"/>
        <end position="205"/>
    </location>
</feature>